<evidence type="ECO:0000313" key="1">
    <source>
        <dbReference type="EMBL" id="GAG10020.1"/>
    </source>
</evidence>
<comment type="caution">
    <text evidence="1">The sequence shown here is derived from an EMBL/GenBank/DDBJ whole genome shotgun (WGS) entry which is preliminary data.</text>
</comment>
<feature type="non-terminal residue" evidence="1">
    <location>
        <position position="31"/>
    </location>
</feature>
<dbReference type="AlphaFoldDB" id="X0UWA7"/>
<name>X0UWA7_9ZZZZ</name>
<sequence length="31" mass="3710">MAELGPVSKAILDYIKERPYYIEIFRMINHV</sequence>
<proteinExistence type="predicted"/>
<gene>
    <name evidence="1" type="ORF">S01H1_40939</name>
</gene>
<protein>
    <submittedName>
        <fullName evidence="1">Uncharacterized protein</fullName>
    </submittedName>
</protein>
<accession>X0UWA7</accession>
<dbReference type="EMBL" id="BARS01025944">
    <property type="protein sequence ID" value="GAG10020.1"/>
    <property type="molecule type" value="Genomic_DNA"/>
</dbReference>
<organism evidence="1">
    <name type="scientific">marine sediment metagenome</name>
    <dbReference type="NCBI Taxonomy" id="412755"/>
    <lineage>
        <taxon>unclassified sequences</taxon>
        <taxon>metagenomes</taxon>
        <taxon>ecological metagenomes</taxon>
    </lineage>
</organism>
<reference evidence="1" key="1">
    <citation type="journal article" date="2014" name="Front. Microbiol.">
        <title>High frequency of phylogenetically diverse reductive dehalogenase-homologous genes in deep subseafloor sedimentary metagenomes.</title>
        <authorList>
            <person name="Kawai M."/>
            <person name="Futagami T."/>
            <person name="Toyoda A."/>
            <person name="Takaki Y."/>
            <person name="Nishi S."/>
            <person name="Hori S."/>
            <person name="Arai W."/>
            <person name="Tsubouchi T."/>
            <person name="Morono Y."/>
            <person name="Uchiyama I."/>
            <person name="Ito T."/>
            <person name="Fujiyama A."/>
            <person name="Inagaki F."/>
            <person name="Takami H."/>
        </authorList>
    </citation>
    <scope>NUCLEOTIDE SEQUENCE</scope>
    <source>
        <strain evidence="1">Expedition CK06-06</strain>
    </source>
</reference>